<sequence>MKRFIYILLHLILVGCHKGFLDERTSKSLVIPTKYEDYKALLSFTNDMNTGAFSSVVSDGEFIYTDAYITSTSIIVRNTYLWNADVYETQLFSPAWRLPFLQVMNANIVLEGIEQLDEKTVGLERLNALKGSALFFRAMAYVELVLNFTKPYQALNADVDLGLPIRTSSDVSRLEQRSTLKQTMDFILSDLIEATALLPDRQQFITDPNRAGAYALMSRVYLGMQDYEKALFYARECLKIQSELIDFNNVPISTPRTFPNPFVVPNPEIIFNQRSNQSAQANSTAFQVRQDVLDMYASNDLRKTRYFNANRNFIGNYNGTTILYSGLTTDEVWLTVAECEVRLNRSNDALEALNMLCKNRYNNASFVPYSSQDSEEILVWTLQERRKELITRTGWFDLRRLNIDSRFARTLTRTYNGETYTLQPNSSRYVFAIPAEEINETGMEQNIRINND</sequence>
<evidence type="ECO:0000256" key="1">
    <source>
        <dbReference type="ARBA" id="ARBA00004442"/>
    </source>
</evidence>
<evidence type="ECO:0000259" key="7">
    <source>
        <dbReference type="Pfam" id="PF14322"/>
    </source>
</evidence>
<dbReference type="InterPro" id="IPR012944">
    <property type="entry name" value="SusD_RagB_dom"/>
</dbReference>
<name>A0A4U0GX76_9SPHI</name>
<organism evidence="8 9">
    <name type="scientific">Sphingobacterium alkalisoli</name>
    <dbReference type="NCBI Taxonomy" id="1874115"/>
    <lineage>
        <taxon>Bacteria</taxon>
        <taxon>Pseudomonadati</taxon>
        <taxon>Bacteroidota</taxon>
        <taxon>Sphingobacteriia</taxon>
        <taxon>Sphingobacteriales</taxon>
        <taxon>Sphingobacteriaceae</taxon>
        <taxon>Sphingobacterium</taxon>
    </lineage>
</organism>
<evidence type="ECO:0000313" key="9">
    <source>
        <dbReference type="Proteomes" id="UP000309872"/>
    </source>
</evidence>
<protein>
    <submittedName>
        <fullName evidence="8">RagB/SusD family nutrient uptake outer membrane protein</fullName>
    </submittedName>
</protein>
<evidence type="ECO:0000256" key="4">
    <source>
        <dbReference type="ARBA" id="ARBA00023136"/>
    </source>
</evidence>
<dbReference type="InterPro" id="IPR033985">
    <property type="entry name" value="SusD-like_N"/>
</dbReference>
<feature type="domain" description="SusD-like N-terminal" evidence="7">
    <location>
        <begin position="70"/>
        <end position="222"/>
    </location>
</feature>
<comment type="subcellular location">
    <subcellularLocation>
        <location evidence="1">Cell outer membrane</location>
    </subcellularLocation>
</comment>
<evidence type="ECO:0000313" key="8">
    <source>
        <dbReference type="EMBL" id="TJY63723.1"/>
    </source>
</evidence>
<keyword evidence="9" id="KW-1185">Reference proteome</keyword>
<keyword evidence="4" id="KW-0472">Membrane</keyword>
<gene>
    <name evidence="8" type="ORF">FAZ19_15750</name>
</gene>
<evidence type="ECO:0000256" key="2">
    <source>
        <dbReference type="ARBA" id="ARBA00006275"/>
    </source>
</evidence>
<evidence type="ECO:0000256" key="5">
    <source>
        <dbReference type="ARBA" id="ARBA00023237"/>
    </source>
</evidence>
<comment type="caution">
    <text evidence="8">The sequence shown here is derived from an EMBL/GenBank/DDBJ whole genome shotgun (WGS) entry which is preliminary data.</text>
</comment>
<reference evidence="8 9" key="1">
    <citation type="submission" date="2019-04" db="EMBL/GenBank/DDBJ databases">
        <title>Sphingobacterium olei sp. nov., isolated from oil-contaminated soil.</title>
        <authorList>
            <person name="Liu B."/>
        </authorList>
    </citation>
    <scope>NUCLEOTIDE SEQUENCE [LARGE SCALE GENOMIC DNA]</scope>
    <source>
        <strain evidence="8 9">Y3L14</strain>
    </source>
</reference>
<evidence type="ECO:0000259" key="6">
    <source>
        <dbReference type="Pfam" id="PF07980"/>
    </source>
</evidence>
<proteinExistence type="inferred from homology"/>
<comment type="similarity">
    <text evidence="2">Belongs to the SusD family.</text>
</comment>
<dbReference type="Proteomes" id="UP000309872">
    <property type="component" value="Unassembled WGS sequence"/>
</dbReference>
<keyword evidence="5" id="KW-0998">Cell outer membrane</keyword>
<dbReference type="PROSITE" id="PS51257">
    <property type="entry name" value="PROKAR_LIPOPROTEIN"/>
    <property type="match status" value="1"/>
</dbReference>
<dbReference type="EMBL" id="SUKA01000005">
    <property type="protein sequence ID" value="TJY63723.1"/>
    <property type="molecule type" value="Genomic_DNA"/>
</dbReference>
<dbReference type="RefSeq" id="WP_136821715.1">
    <property type="nucleotide sequence ID" value="NZ_BMJX01000005.1"/>
</dbReference>
<dbReference type="InterPro" id="IPR011990">
    <property type="entry name" value="TPR-like_helical_dom_sf"/>
</dbReference>
<evidence type="ECO:0000256" key="3">
    <source>
        <dbReference type="ARBA" id="ARBA00022729"/>
    </source>
</evidence>
<dbReference type="AlphaFoldDB" id="A0A4U0GX76"/>
<dbReference type="Pfam" id="PF07980">
    <property type="entry name" value="SusD_RagB"/>
    <property type="match status" value="1"/>
</dbReference>
<dbReference type="Gene3D" id="1.25.40.390">
    <property type="match status" value="1"/>
</dbReference>
<keyword evidence="3" id="KW-0732">Signal</keyword>
<dbReference type="OrthoDB" id="653598at2"/>
<dbReference type="GO" id="GO:0009279">
    <property type="term" value="C:cell outer membrane"/>
    <property type="evidence" value="ECO:0007669"/>
    <property type="project" value="UniProtKB-SubCell"/>
</dbReference>
<dbReference type="SUPFAM" id="SSF48452">
    <property type="entry name" value="TPR-like"/>
    <property type="match status" value="1"/>
</dbReference>
<accession>A0A4U0GX76</accession>
<feature type="domain" description="RagB/SusD" evidence="6">
    <location>
        <begin position="331"/>
        <end position="439"/>
    </location>
</feature>
<dbReference type="Pfam" id="PF14322">
    <property type="entry name" value="SusD-like_3"/>
    <property type="match status" value="1"/>
</dbReference>